<evidence type="ECO:0000313" key="2">
    <source>
        <dbReference type="EMBL" id="KAK0639407.1"/>
    </source>
</evidence>
<feature type="signal peptide" evidence="1">
    <location>
        <begin position="1"/>
        <end position="23"/>
    </location>
</feature>
<dbReference type="AlphaFoldDB" id="A0AA39XSG1"/>
<name>A0AA39XSG1_9PEZI</name>
<reference evidence="2" key="1">
    <citation type="submission" date="2023-06" db="EMBL/GenBank/DDBJ databases">
        <title>Genome-scale phylogeny and comparative genomics of the fungal order Sordariales.</title>
        <authorList>
            <consortium name="Lawrence Berkeley National Laboratory"/>
            <person name="Hensen N."/>
            <person name="Bonometti L."/>
            <person name="Westerberg I."/>
            <person name="Brannstrom I.O."/>
            <person name="Guillou S."/>
            <person name="Cros-Aarteil S."/>
            <person name="Calhoun S."/>
            <person name="Haridas S."/>
            <person name="Kuo A."/>
            <person name="Mondo S."/>
            <person name="Pangilinan J."/>
            <person name="Riley R."/>
            <person name="Labutti K."/>
            <person name="Andreopoulos B."/>
            <person name="Lipzen A."/>
            <person name="Chen C."/>
            <person name="Yanf M."/>
            <person name="Daum C."/>
            <person name="Ng V."/>
            <person name="Clum A."/>
            <person name="Steindorff A."/>
            <person name="Ohm R."/>
            <person name="Martin F."/>
            <person name="Silar P."/>
            <person name="Natvig D."/>
            <person name="Lalanne C."/>
            <person name="Gautier V."/>
            <person name="Ament-Velasquez S.L."/>
            <person name="Kruys A."/>
            <person name="Hutchinson M.I."/>
            <person name="Powell A.J."/>
            <person name="Barry K."/>
            <person name="Miller A.N."/>
            <person name="Grigoriev I.V."/>
            <person name="Debuchy R."/>
            <person name="Gladieux P."/>
            <person name="Thoren M.H."/>
            <person name="Johannesson H."/>
        </authorList>
    </citation>
    <scope>NUCLEOTIDE SEQUENCE</scope>
    <source>
        <strain evidence="2">SMH2532-1</strain>
    </source>
</reference>
<dbReference type="SUPFAM" id="SSF54427">
    <property type="entry name" value="NTF2-like"/>
    <property type="match status" value="1"/>
</dbReference>
<dbReference type="EMBL" id="JAULSV010000007">
    <property type="protein sequence ID" value="KAK0639407.1"/>
    <property type="molecule type" value="Genomic_DNA"/>
</dbReference>
<sequence length="162" mass="17972">MRIAIFTSVLLVPLAALAAPTQAASGTLRTPPTRSINTRQVVTPAPCAPLNPPPTEEEMKERFDKFANAFLVTKNLTEAFSYISASYKQHRPGVQDGPNFVLDVLGPIWPTINITNQRWTSKGDYGWLNYKTSAFGEIVDKYKFEAGCITEHWDDGEAFPIP</sequence>
<gene>
    <name evidence="2" type="ORF">B0T16DRAFT_243454</name>
</gene>
<evidence type="ECO:0000256" key="1">
    <source>
        <dbReference type="SAM" id="SignalP"/>
    </source>
</evidence>
<accession>A0AA39XSG1</accession>
<feature type="chain" id="PRO_5041440986" evidence="1">
    <location>
        <begin position="24"/>
        <end position="162"/>
    </location>
</feature>
<dbReference type="Proteomes" id="UP001174936">
    <property type="component" value="Unassembled WGS sequence"/>
</dbReference>
<evidence type="ECO:0000313" key="3">
    <source>
        <dbReference type="Proteomes" id="UP001174936"/>
    </source>
</evidence>
<organism evidence="2 3">
    <name type="scientific">Cercophora newfieldiana</name>
    <dbReference type="NCBI Taxonomy" id="92897"/>
    <lineage>
        <taxon>Eukaryota</taxon>
        <taxon>Fungi</taxon>
        <taxon>Dikarya</taxon>
        <taxon>Ascomycota</taxon>
        <taxon>Pezizomycotina</taxon>
        <taxon>Sordariomycetes</taxon>
        <taxon>Sordariomycetidae</taxon>
        <taxon>Sordariales</taxon>
        <taxon>Lasiosphaeriaceae</taxon>
        <taxon>Cercophora</taxon>
    </lineage>
</organism>
<comment type="caution">
    <text evidence="2">The sequence shown here is derived from an EMBL/GenBank/DDBJ whole genome shotgun (WGS) entry which is preliminary data.</text>
</comment>
<dbReference type="Gene3D" id="3.10.450.50">
    <property type="match status" value="1"/>
</dbReference>
<keyword evidence="1" id="KW-0732">Signal</keyword>
<proteinExistence type="predicted"/>
<protein>
    <submittedName>
        <fullName evidence="2">Uncharacterized protein</fullName>
    </submittedName>
</protein>
<dbReference type="InterPro" id="IPR032710">
    <property type="entry name" value="NTF2-like_dom_sf"/>
</dbReference>
<keyword evidence="3" id="KW-1185">Reference proteome</keyword>